<dbReference type="EMBL" id="JAUPEV010000008">
    <property type="protein sequence ID" value="MDO7253390.1"/>
    <property type="molecule type" value="Genomic_DNA"/>
</dbReference>
<sequence>MKLIINGENKEFSENLNIQQILDNLGIESKVVAVALNSLVIKKQDWGNTIPKENDKLEFLQFMGGGTLLPKSQS</sequence>
<dbReference type="PANTHER" id="PTHR34472">
    <property type="entry name" value="SULFUR CARRIER PROTEIN THIS"/>
    <property type="match status" value="1"/>
</dbReference>
<dbReference type="NCBIfam" id="TIGR01683">
    <property type="entry name" value="thiS"/>
    <property type="match status" value="1"/>
</dbReference>
<dbReference type="InterPro" id="IPR003749">
    <property type="entry name" value="ThiS/MoaD-like"/>
</dbReference>
<dbReference type="InterPro" id="IPR016155">
    <property type="entry name" value="Mopterin_synth/thiamin_S_b"/>
</dbReference>
<dbReference type="Pfam" id="PF02597">
    <property type="entry name" value="ThiS"/>
    <property type="match status" value="1"/>
</dbReference>
<proteinExistence type="predicted"/>
<dbReference type="Gene3D" id="3.10.20.30">
    <property type="match status" value="1"/>
</dbReference>
<gene>
    <name evidence="2" type="primary">thiS</name>
    <name evidence="1" type="ORF">Q5I04_05645</name>
    <name evidence="2" type="ORF">Q5I06_06120</name>
</gene>
<dbReference type="SUPFAM" id="SSF54285">
    <property type="entry name" value="MoaD/ThiS"/>
    <property type="match status" value="1"/>
</dbReference>
<dbReference type="InterPro" id="IPR010035">
    <property type="entry name" value="Thi_S"/>
</dbReference>
<dbReference type="RefSeq" id="WP_305517234.1">
    <property type="nucleotide sequence ID" value="NZ_JAUPEV010000008.1"/>
</dbReference>
<comment type="caution">
    <text evidence="2">The sequence shown here is derived from an EMBL/GenBank/DDBJ whole genome shotgun (WGS) entry which is preliminary data.</text>
</comment>
<dbReference type="Proteomes" id="UP001240777">
    <property type="component" value="Unassembled WGS sequence"/>
</dbReference>
<evidence type="ECO:0000313" key="1">
    <source>
        <dbReference type="EMBL" id="MDO7253390.1"/>
    </source>
</evidence>
<keyword evidence="4" id="KW-1185">Reference proteome</keyword>
<dbReference type="EMBL" id="JAUYZK010000008">
    <property type="protein sequence ID" value="MDP2539346.1"/>
    <property type="molecule type" value="Genomic_DNA"/>
</dbReference>
<dbReference type="PANTHER" id="PTHR34472:SF1">
    <property type="entry name" value="SULFUR CARRIER PROTEIN THIS"/>
    <property type="match status" value="1"/>
</dbReference>
<reference evidence="1 3" key="3">
    <citation type="journal article" date="2024" name="Syst. Appl. Microbiol.">
        <title>Helicobacter cappadocius sp. nov., from lizards: The first psychrotrophic Helicobacter species.</title>
        <authorList>
            <person name="Aydin F."/>
            <person name="Tarhane S."/>
            <person name="Karakaya E."/>
            <person name="Abay S."/>
            <person name="Kayman T."/>
            <person name="Guran O."/>
            <person name="Bozkurt E."/>
            <person name="Uzum N."/>
            <person name="Avci A."/>
            <person name="Olgun K."/>
            <person name="Jablonski D."/>
            <person name="Guran C."/>
            <person name="Burcin Saticioglu I."/>
        </authorList>
    </citation>
    <scope>NUCLEOTIDE SEQUENCE [LARGE SCALE GENOMIC DNA]</scope>
    <source>
        <strain evidence="1">Faydin-H75</strain>
        <strain evidence="3">faydin-H76</strain>
    </source>
</reference>
<reference evidence="2 4" key="1">
    <citation type="submission" date="2023-07" db="EMBL/GenBank/DDBJ databases">
        <title>Unpublished Manusciprt.</title>
        <authorList>
            <person name="Aydin F."/>
            <person name="Tarhane S."/>
            <person name="Saticioglu I.B."/>
            <person name="Karakaya E."/>
            <person name="Abay S."/>
            <person name="Guran O."/>
            <person name="Bozkurt E."/>
            <person name="Uzum N."/>
            <person name="Olgun K."/>
            <person name="Jablonski D."/>
        </authorList>
    </citation>
    <scope>NUCLEOTIDE SEQUENCE</scope>
    <source>
        <strain evidence="4">faydin-H75</strain>
        <strain evidence="2">Faydin-H76</strain>
    </source>
</reference>
<name>A0AA90TC07_9HELI</name>
<dbReference type="InterPro" id="IPR012675">
    <property type="entry name" value="Beta-grasp_dom_sf"/>
</dbReference>
<evidence type="ECO:0000313" key="4">
    <source>
        <dbReference type="Proteomes" id="UP001240777"/>
    </source>
</evidence>
<dbReference type="Proteomes" id="UP001177258">
    <property type="component" value="Unassembled WGS sequence"/>
</dbReference>
<accession>A0AA90TC07</accession>
<reference evidence="1" key="2">
    <citation type="submission" date="2023-07" db="EMBL/GenBank/DDBJ databases">
        <authorList>
            <person name="Aydin F."/>
            <person name="Tarhane S."/>
            <person name="Saticioglu I.B."/>
            <person name="Karakaya E."/>
            <person name="Abay S."/>
            <person name="Guran O."/>
            <person name="Bozkurt E."/>
            <person name="Uzum N."/>
            <person name="Olgun K."/>
            <person name="Jablonski D."/>
        </authorList>
    </citation>
    <scope>NUCLEOTIDE SEQUENCE</scope>
    <source>
        <strain evidence="1">Faydin-H75</strain>
    </source>
</reference>
<dbReference type="CDD" id="cd00565">
    <property type="entry name" value="Ubl_ThiS"/>
    <property type="match status" value="1"/>
</dbReference>
<evidence type="ECO:0000313" key="2">
    <source>
        <dbReference type="EMBL" id="MDP2539346.1"/>
    </source>
</evidence>
<protein>
    <submittedName>
        <fullName evidence="2">Sulfur carrier protein ThiS</fullName>
    </submittedName>
</protein>
<evidence type="ECO:0000313" key="3">
    <source>
        <dbReference type="Proteomes" id="UP001177258"/>
    </source>
</evidence>
<dbReference type="AlphaFoldDB" id="A0AA90TC07"/>
<organism evidence="2 3">
    <name type="scientific">Helicobacter cappadocius</name>
    <dbReference type="NCBI Taxonomy" id="3063998"/>
    <lineage>
        <taxon>Bacteria</taxon>
        <taxon>Pseudomonadati</taxon>
        <taxon>Campylobacterota</taxon>
        <taxon>Epsilonproteobacteria</taxon>
        <taxon>Campylobacterales</taxon>
        <taxon>Helicobacteraceae</taxon>
        <taxon>Helicobacter</taxon>
    </lineage>
</organism>